<keyword evidence="3 14" id="KW-0732">Signal</keyword>
<reference evidence="16" key="1">
    <citation type="submission" date="2022-03" db="EMBL/GenBank/DDBJ databases">
        <authorList>
            <person name="Sayadi A."/>
        </authorList>
    </citation>
    <scope>NUCLEOTIDE SEQUENCE</scope>
</reference>
<evidence type="ECO:0000256" key="3">
    <source>
        <dbReference type="ARBA" id="ARBA00022729"/>
    </source>
</evidence>
<feature type="compositionally biased region" description="Basic residues" evidence="12">
    <location>
        <begin position="837"/>
        <end position="846"/>
    </location>
</feature>
<feature type="region of interest" description="Disordered" evidence="12">
    <location>
        <begin position="905"/>
        <end position="958"/>
    </location>
</feature>
<feature type="compositionally biased region" description="Low complexity" evidence="12">
    <location>
        <begin position="662"/>
        <end position="675"/>
    </location>
</feature>
<keyword evidence="7" id="KW-0325">Glycoprotein</keyword>
<evidence type="ECO:0000256" key="6">
    <source>
        <dbReference type="ARBA" id="ARBA00023136"/>
    </source>
</evidence>
<evidence type="ECO:0000256" key="2">
    <source>
        <dbReference type="ARBA" id="ARBA00022692"/>
    </source>
</evidence>
<dbReference type="Pfam" id="PF07738">
    <property type="entry name" value="Sad1_UNC"/>
    <property type="match status" value="1"/>
</dbReference>
<protein>
    <recommendedName>
        <fullName evidence="15">SUN domain-containing protein</fullName>
    </recommendedName>
</protein>
<dbReference type="InterPro" id="IPR008979">
    <property type="entry name" value="Galactose-bd-like_sf"/>
</dbReference>
<gene>
    <name evidence="16" type="ORF">ACAOBT_LOCUS31526</name>
</gene>
<feature type="region of interest" description="Disordered" evidence="12">
    <location>
        <begin position="833"/>
        <end position="861"/>
    </location>
</feature>
<dbReference type="PANTHER" id="PTHR12953">
    <property type="entry name" value="MEMBRANE PROTEIN CH1 RELATED"/>
    <property type="match status" value="1"/>
</dbReference>
<dbReference type="PANTHER" id="PTHR12953:SF0">
    <property type="entry name" value="SUN DOMAIN-CONTAINING OSSIFICATION FACTOR"/>
    <property type="match status" value="1"/>
</dbReference>
<evidence type="ECO:0000313" key="17">
    <source>
        <dbReference type="Proteomes" id="UP001152888"/>
    </source>
</evidence>
<keyword evidence="2 13" id="KW-0812">Transmembrane</keyword>
<dbReference type="InterPro" id="IPR012919">
    <property type="entry name" value="SUN_dom"/>
</dbReference>
<evidence type="ECO:0000256" key="9">
    <source>
        <dbReference type="ARBA" id="ARBA00061226"/>
    </source>
</evidence>
<dbReference type="GO" id="GO:0005789">
    <property type="term" value="C:endoplasmic reticulum membrane"/>
    <property type="evidence" value="ECO:0007669"/>
    <property type="project" value="UniProtKB-SubCell"/>
</dbReference>
<feature type="signal peptide" evidence="14">
    <location>
        <begin position="1"/>
        <end position="25"/>
    </location>
</feature>
<dbReference type="AlphaFoldDB" id="A0A9P0Q8D3"/>
<dbReference type="PROSITE" id="PS51257">
    <property type="entry name" value="PROKAR_LIPOPROTEIN"/>
    <property type="match status" value="1"/>
</dbReference>
<organism evidence="16 17">
    <name type="scientific">Acanthoscelides obtectus</name>
    <name type="common">Bean weevil</name>
    <name type="synonym">Bruchus obtectus</name>
    <dbReference type="NCBI Taxonomy" id="200917"/>
    <lineage>
        <taxon>Eukaryota</taxon>
        <taxon>Metazoa</taxon>
        <taxon>Ecdysozoa</taxon>
        <taxon>Arthropoda</taxon>
        <taxon>Hexapoda</taxon>
        <taxon>Insecta</taxon>
        <taxon>Pterygota</taxon>
        <taxon>Neoptera</taxon>
        <taxon>Endopterygota</taxon>
        <taxon>Coleoptera</taxon>
        <taxon>Polyphaga</taxon>
        <taxon>Cucujiformia</taxon>
        <taxon>Chrysomeloidea</taxon>
        <taxon>Chrysomelidae</taxon>
        <taxon>Bruchinae</taxon>
        <taxon>Bruchini</taxon>
        <taxon>Acanthoscelides</taxon>
    </lineage>
</organism>
<name>A0A9P0Q8D3_ACAOB</name>
<comment type="subunit">
    <text evidence="10">Interacts with EMP65.</text>
</comment>
<evidence type="ECO:0000256" key="10">
    <source>
        <dbReference type="ARBA" id="ARBA00064635"/>
    </source>
</evidence>
<comment type="subcellular location">
    <subcellularLocation>
        <location evidence="8">Endomembrane system</location>
        <topology evidence="8">Single-pass type I membrane protein</topology>
    </subcellularLocation>
    <subcellularLocation>
        <location evidence="1">Endoplasmic reticulum membrane</location>
        <topology evidence="1">Single-pass membrane protein</topology>
    </subcellularLocation>
</comment>
<proteinExistence type="inferred from homology"/>
<feature type="region of interest" description="Disordered" evidence="12">
    <location>
        <begin position="51"/>
        <end position="76"/>
    </location>
</feature>
<evidence type="ECO:0000256" key="8">
    <source>
        <dbReference type="ARBA" id="ARBA00046288"/>
    </source>
</evidence>
<comment type="similarity">
    <text evidence="9">Belongs to the SLP1 family.</text>
</comment>
<dbReference type="PROSITE" id="PS51469">
    <property type="entry name" value="SUN"/>
    <property type="match status" value="1"/>
</dbReference>
<evidence type="ECO:0000313" key="16">
    <source>
        <dbReference type="EMBL" id="CAH2010441.1"/>
    </source>
</evidence>
<evidence type="ECO:0000256" key="7">
    <source>
        <dbReference type="ARBA" id="ARBA00023180"/>
    </source>
</evidence>
<sequence>MKAFLYVFFTFHVIISCTLIVNYEAEITNNVAPSETPDIENLSTVTQSNDLLENEPTPISGGTIEPTISNLNLSSDKNQAENISTSISSTTNRSLSNDTPVVLSDSLNSEPEKIAEPVPVITLSDEVPQKVVTQSKTEVKVDNGTQDAKKEVDSANAVNENITGGKAEEIPSFSEWAQKRLEEVEKNEQNTSVKGHTTNGKEKNTKQMWKNYASMDCGAKLVAANAEAQSANSILSPSTDEYKLNPCTSRIWFVVELCEAIQPKRIDLANYELFSSSPKDFTVSVSERFPTRDWMQVGKFTAKDERDVQSFDVDSHIFGKYIKVEIKSHYGSEHYCPLSLFRAYGTSVFEVLQKEDPTHENRNDDDDDDNEDDTILNEGSETNLFNSAKDAVISIVRKAAEVLGNKVNNKTATNHLNNTESNLHTCVHPRYSVVCPNESLCDRIYELLSCSSDFIGHIVAIPRVYKALWNSDVCEIFGIELEEQPKEFCHSNSVTPFFTIDYLGAMCNEALVVGGQATLNVSQQFLNITKKLTTEKIVHINVKEKNINEEVLNEKVATVKNVTESKVENVNDTVDDNSTVQIKPTKVVPEDQTLPQTADPNETKAEEPTVEVITSAPAEPSTTHVEGSAELNISGDGELHPETTEHLEDHIDHIISDLNGDTQTTTPSATTNAPQGPKESIFLRLSNRIKALERNMSISSQYLEELSRRYKKQVEDIQNLLEKTIVTLREENSKRNKQLEERLDHLTFTLESYKRQFVMTVFYICIFLAALGGGLYFFCRTPAQSVQRTIEKAPEILRRKSVDDLTGTAKDKKKRRPSDQVLKIVRYSTVSNEEKIRKPKKRRKKPILPTSDSFPSYKSDKSCDTIDDKTVDWVEVTNQIGDIPFALEESDNLTLELSDLPTELDSSKFSAESRNGNSKAELRAKSEVREVNESSCSVQYKRSNSDGLPTPVKEKKEKKGFRRLFKRVF</sequence>
<dbReference type="FunFam" id="2.60.120.260:FF:000099">
    <property type="entry name" value="Uncharacterized protein, isoform C"/>
    <property type="match status" value="1"/>
</dbReference>
<keyword evidence="4" id="KW-0256">Endoplasmic reticulum</keyword>
<feature type="compositionally biased region" description="Polar residues" evidence="12">
    <location>
        <begin position="907"/>
        <end position="918"/>
    </location>
</feature>
<feature type="compositionally biased region" description="Polar residues" evidence="12">
    <location>
        <begin position="189"/>
        <end position="198"/>
    </location>
</feature>
<dbReference type="OrthoDB" id="266334at2759"/>
<feature type="region of interest" description="Disordered" evidence="12">
    <location>
        <begin position="584"/>
        <end position="610"/>
    </location>
</feature>
<accession>A0A9P0Q8D3</accession>
<dbReference type="GO" id="GO:0034975">
    <property type="term" value="P:protein folding in endoplasmic reticulum"/>
    <property type="evidence" value="ECO:0007669"/>
    <property type="project" value="TreeGrafter"/>
</dbReference>
<feature type="coiled-coil region" evidence="11">
    <location>
        <begin position="689"/>
        <end position="756"/>
    </location>
</feature>
<keyword evidence="6 13" id="KW-0472">Membrane</keyword>
<keyword evidence="5 13" id="KW-1133">Transmembrane helix</keyword>
<feature type="compositionally biased region" description="Acidic residues" evidence="12">
    <location>
        <begin position="363"/>
        <end position="375"/>
    </location>
</feature>
<evidence type="ECO:0000256" key="1">
    <source>
        <dbReference type="ARBA" id="ARBA00004389"/>
    </source>
</evidence>
<dbReference type="Proteomes" id="UP001152888">
    <property type="component" value="Unassembled WGS sequence"/>
</dbReference>
<feature type="domain" description="SUN" evidence="15">
    <location>
        <begin position="189"/>
        <end position="348"/>
    </location>
</feature>
<evidence type="ECO:0000256" key="11">
    <source>
        <dbReference type="SAM" id="Coils"/>
    </source>
</evidence>
<feature type="transmembrane region" description="Helical" evidence="13">
    <location>
        <begin position="757"/>
        <end position="778"/>
    </location>
</feature>
<feature type="compositionally biased region" description="Polar residues" evidence="12">
    <location>
        <begin position="933"/>
        <end position="947"/>
    </location>
</feature>
<keyword evidence="17" id="KW-1185">Reference proteome</keyword>
<feature type="compositionally biased region" description="Polar residues" evidence="12">
    <location>
        <begin position="66"/>
        <end position="76"/>
    </location>
</feature>
<evidence type="ECO:0000256" key="13">
    <source>
        <dbReference type="SAM" id="Phobius"/>
    </source>
</evidence>
<comment type="caution">
    <text evidence="16">The sequence shown here is derived from an EMBL/GenBank/DDBJ whole genome shotgun (WGS) entry which is preliminary data.</text>
</comment>
<dbReference type="Gene3D" id="2.60.120.260">
    <property type="entry name" value="Galactose-binding domain-like"/>
    <property type="match status" value="1"/>
</dbReference>
<evidence type="ECO:0000256" key="5">
    <source>
        <dbReference type="ARBA" id="ARBA00022989"/>
    </source>
</evidence>
<feature type="region of interest" description="Disordered" evidence="12">
    <location>
        <begin position="184"/>
        <end position="204"/>
    </location>
</feature>
<feature type="region of interest" description="Disordered" evidence="12">
    <location>
        <begin position="354"/>
        <end position="379"/>
    </location>
</feature>
<dbReference type="InterPro" id="IPR045120">
    <property type="entry name" value="Suco/Slp1-like"/>
</dbReference>
<keyword evidence="11" id="KW-0175">Coiled coil</keyword>
<evidence type="ECO:0000256" key="4">
    <source>
        <dbReference type="ARBA" id="ARBA00022824"/>
    </source>
</evidence>
<feature type="compositionally biased region" description="Basic and acidic residues" evidence="12">
    <location>
        <begin position="920"/>
        <end position="932"/>
    </location>
</feature>
<feature type="chain" id="PRO_5040508406" description="SUN domain-containing protein" evidence="14">
    <location>
        <begin position="26"/>
        <end position="969"/>
    </location>
</feature>
<evidence type="ECO:0000259" key="15">
    <source>
        <dbReference type="PROSITE" id="PS51469"/>
    </source>
</evidence>
<evidence type="ECO:0000256" key="12">
    <source>
        <dbReference type="SAM" id="MobiDB-lite"/>
    </source>
</evidence>
<feature type="region of interest" description="Disordered" evidence="12">
    <location>
        <begin position="657"/>
        <end position="677"/>
    </location>
</feature>
<evidence type="ECO:0000256" key="14">
    <source>
        <dbReference type="SAM" id="SignalP"/>
    </source>
</evidence>
<dbReference type="EMBL" id="CAKOFQ010007971">
    <property type="protein sequence ID" value="CAH2010441.1"/>
    <property type="molecule type" value="Genomic_DNA"/>
</dbReference>
<dbReference type="SUPFAM" id="SSF49785">
    <property type="entry name" value="Galactose-binding domain-like"/>
    <property type="match status" value="1"/>
</dbReference>